<dbReference type="EMBL" id="VSRR010003096">
    <property type="protein sequence ID" value="MPC34636.1"/>
    <property type="molecule type" value="Genomic_DNA"/>
</dbReference>
<feature type="region of interest" description="Disordered" evidence="1">
    <location>
        <begin position="1"/>
        <end position="24"/>
    </location>
</feature>
<evidence type="ECO:0000313" key="2">
    <source>
        <dbReference type="EMBL" id="MPC34636.1"/>
    </source>
</evidence>
<feature type="compositionally biased region" description="Basic residues" evidence="1">
    <location>
        <begin position="9"/>
        <end position="24"/>
    </location>
</feature>
<name>A0A5B7EN51_PORTR</name>
<sequence length="139" mass="15496">MNSHAKHEERRHRGVHSPASPRHHAHVIDASPSARRGSQQTIQMSRFSVHLPHRYFCRPQPPSVETLATPLLQAASLISSEQSFDHTASSPHNPGDAAVPYDILKTVRNASRYDPQRCLVSSLGRRPLSHVESIMMCVP</sequence>
<protein>
    <submittedName>
        <fullName evidence="2">Uncharacterized protein</fullName>
    </submittedName>
</protein>
<accession>A0A5B7EN51</accession>
<comment type="caution">
    <text evidence="2">The sequence shown here is derived from an EMBL/GenBank/DDBJ whole genome shotgun (WGS) entry which is preliminary data.</text>
</comment>
<dbReference type="Proteomes" id="UP000324222">
    <property type="component" value="Unassembled WGS sequence"/>
</dbReference>
<evidence type="ECO:0000313" key="3">
    <source>
        <dbReference type="Proteomes" id="UP000324222"/>
    </source>
</evidence>
<proteinExistence type="predicted"/>
<keyword evidence="3" id="KW-1185">Reference proteome</keyword>
<organism evidence="2 3">
    <name type="scientific">Portunus trituberculatus</name>
    <name type="common">Swimming crab</name>
    <name type="synonym">Neptunus trituberculatus</name>
    <dbReference type="NCBI Taxonomy" id="210409"/>
    <lineage>
        <taxon>Eukaryota</taxon>
        <taxon>Metazoa</taxon>
        <taxon>Ecdysozoa</taxon>
        <taxon>Arthropoda</taxon>
        <taxon>Crustacea</taxon>
        <taxon>Multicrustacea</taxon>
        <taxon>Malacostraca</taxon>
        <taxon>Eumalacostraca</taxon>
        <taxon>Eucarida</taxon>
        <taxon>Decapoda</taxon>
        <taxon>Pleocyemata</taxon>
        <taxon>Brachyura</taxon>
        <taxon>Eubrachyura</taxon>
        <taxon>Portunoidea</taxon>
        <taxon>Portunidae</taxon>
        <taxon>Portuninae</taxon>
        <taxon>Portunus</taxon>
    </lineage>
</organism>
<dbReference type="AlphaFoldDB" id="A0A5B7EN51"/>
<reference evidence="2 3" key="1">
    <citation type="submission" date="2019-05" db="EMBL/GenBank/DDBJ databases">
        <title>Another draft genome of Portunus trituberculatus and its Hox gene families provides insights of decapod evolution.</title>
        <authorList>
            <person name="Jeong J.-H."/>
            <person name="Song I."/>
            <person name="Kim S."/>
            <person name="Choi T."/>
            <person name="Kim D."/>
            <person name="Ryu S."/>
            <person name="Kim W."/>
        </authorList>
    </citation>
    <scope>NUCLEOTIDE SEQUENCE [LARGE SCALE GENOMIC DNA]</scope>
    <source>
        <tissue evidence="2">Muscle</tissue>
    </source>
</reference>
<evidence type="ECO:0000256" key="1">
    <source>
        <dbReference type="SAM" id="MobiDB-lite"/>
    </source>
</evidence>
<gene>
    <name evidence="2" type="ORF">E2C01_028032</name>
</gene>